<evidence type="ECO:0000256" key="2">
    <source>
        <dbReference type="ARBA" id="ARBA00005709"/>
    </source>
</evidence>
<dbReference type="KEGG" id="hsr:HSBAA_56350"/>
<comment type="similarity">
    <text evidence="2">Belongs to the bacterial flagellin family.</text>
</comment>
<reference evidence="5 6" key="1">
    <citation type="journal article" date="2019" name="Microbiol. Resour. Announc.">
        <title>Complete Genome Sequence of Halomonas sulfidaeris Strain Esulfide1 Isolated from a Metal Sulfide Rock at a Depth of 2,200 Meters, Obtained Using Nanopore Sequencing.</title>
        <authorList>
            <person name="Saito M."/>
            <person name="Nishigata A."/>
            <person name="Galipon J."/>
            <person name="Arakawa K."/>
        </authorList>
    </citation>
    <scope>NUCLEOTIDE SEQUENCE [LARGE SCALE GENOMIC DNA]</scope>
    <source>
        <strain evidence="5 6">ATCC BAA-803</strain>
    </source>
</reference>
<evidence type="ECO:0000256" key="1">
    <source>
        <dbReference type="ARBA" id="ARBA00004365"/>
    </source>
</evidence>
<dbReference type="Pfam" id="PF00700">
    <property type="entry name" value="Flagellin_C"/>
    <property type="match status" value="1"/>
</dbReference>
<dbReference type="PANTHER" id="PTHR42792">
    <property type="entry name" value="FLAGELLIN"/>
    <property type="match status" value="1"/>
</dbReference>
<gene>
    <name evidence="5" type="ORF">HSBAA_56350</name>
</gene>
<name>A0A455UJB3_9GAMM</name>
<evidence type="ECO:0000313" key="5">
    <source>
        <dbReference type="EMBL" id="BBI64329.1"/>
    </source>
</evidence>
<dbReference type="GO" id="GO:0005198">
    <property type="term" value="F:structural molecule activity"/>
    <property type="evidence" value="ECO:0007669"/>
    <property type="project" value="InterPro"/>
</dbReference>
<sequence length="99" mass="10653">MALDPKEKALEAMQKLQQAVGQVDGYRSQYGVLNNRFESAIGNLNQEQASLGAAKSRIEDADYAIEASSMVKAQILQQAGNSMLAQANQTPQNILSLLG</sequence>
<dbReference type="EMBL" id="AP019514">
    <property type="protein sequence ID" value="BBI64329.1"/>
    <property type="molecule type" value="Genomic_DNA"/>
</dbReference>
<evidence type="ECO:0000256" key="3">
    <source>
        <dbReference type="ARBA" id="ARBA00023143"/>
    </source>
</evidence>
<dbReference type="InterPro" id="IPR001492">
    <property type="entry name" value="Flagellin"/>
</dbReference>
<dbReference type="Proteomes" id="UP000320231">
    <property type="component" value="Chromosome"/>
</dbReference>
<organism evidence="5 6">
    <name type="scientific">Vreelandella sulfidaeris</name>
    <dbReference type="NCBI Taxonomy" id="115553"/>
    <lineage>
        <taxon>Bacteria</taxon>
        <taxon>Pseudomonadati</taxon>
        <taxon>Pseudomonadota</taxon>
        <taxon>Gammaproteobacteria</taxon>
        <taxon>Oceanospirillales</taxon>
        <taxon>Halomonadaceae</taxon>
        <taxon>Vreelandella</taxon>
    </lineage>
</organism>
<dbReference type="PANTHER" id="PTHR42792:SF2">
    <property type="entry name" value="FLAGELLIN"/>
    <property type="match status" value="1"/>
</dbReference>
<comment type="subcellular location">
    <subcellularLocation>
        <location evidence="1">Bacterial flagellum</location>
    </subcellularLocation>
</comment>
<evidence type="ECO:0000259" key="4">
    <source>
        <dbReference type="Pfam" id="PF00700"/>
    </source>
</evidence>
<dbReference type="SUPFAM" id="SSF64518">
    <property type="entry name" value="Phase 1 flagellin"/>
    <property type="match status" value="1"/>
</dbReference>
<accession>A0A455UJB3</accession>
<dbReference type="AlphaFoldDB" id="A0A455UJB3"/>
<dbReference type="Gene3D" id="1.20.1330.10">
    <property type="entry name" value="f41 fragment of flagellin, N-terminal domain"/>
    <property type="match status" value="1"/>
</dbReference>
<protein>
    <recommendedName>
        <fullName evidence="4">Flagellin C-terminal domain-containing protein</fullName>
    </recommendedName>
</protein>
<dbReference type="InterPro" id="IPR042187">
    <property type="entry name" value="Flagellin_C_sub2"/>
</dbReference>
<feature type="domain" description="Flagellin C-terminal" evidence="4">
    <location>
        <begin position="13"/>
        <end position="98"/>
    </location>
</feature>
<dbReference type="InterPro" id="IPR046358">
    <property type="entry name" value="Flagellin_C"/>
</dbReference>
<evidence type="ECO:0000313" key="6">
    <source>
        <dbReference type="Proteomes" id="UP000320231"/>
    </source>
</evidence>
<dbReference type="GO" id="GO:0009288">
    <property type="term" value="C:bacterial-type flagellum"/>
    <property type="evidence" value="ECO:0007669"/>
    <property type="project" value="UniProtKB-SubCell"/>
</dbReference>
<keyword evidence="3" id="KW-0975">Bacterial flagellum</keyword>
<dbReference type="Gene3D" id="6.10.10.10">
    <property type="entry name" value="Flagellar export chaperone, C-terminal domain"/>
    <property type="match status" value="1"/>
</dbReference>
<proteinExistence type="inferred from homology"/>